<feature type="transmembrane region" description="Helical" evidence="20">
    <location>
        <begin position="187"/>
        <end position="203"/>
    </location>
</feature>
<keyword evidence="12 20" id="KW-0618">Plastoquinone</keyword>
<dbReference type="InterPro" id="IPR001750">
    <property type="entry name" value="ND/Mrp_TM"/>
</dbReference>
<evidence type="ECO:0000256" key="3">
    <source>
        <dbReference type="ARBA" id="ARBA00008200"/>
    </source>
</evidence>
<sequence length="752" mass="85470">MEHTYQYAWIIPFVPLPVPVLIGVGLLLFPRATKNLRRMWAFQSVLLLSIAMILSVDLSIQQINSSSIYQYIWSWIINNDFSLEFGYLIDPLTSIMLILITTVGIMVLIYSDNYMSHDRGYLRFFAYMSFFSTSMLGLVTSSNLIQIYIFWELVGMCSYLLIGFWFTRPVAANACQKAFVTNRVGDFGLLLGILGFYWITGSFEFRDLFEIFKNLIYNNEVNVLFVILCAILLFTGAVAKSAQFPLHVWLPDAMEGPTPISALIHAATMVAAGIFLVARLLPLFIVIPYIMNLISFIGIITVFLGATLALAQKDIKRGLAYSTMSQLGYMMLALGMGSYRTALFHLITHAYSKALLFLGSGSVIHSMETVVGYSPDKSQNMVLMGGLTKHVPITKTSFLLGTLSLCGIPPLACFWSKDEILNDSWLYSPIFAIIAWSTAGLTAFYMFRTYLLTFEGHLNVHFQNYSSKKSTPFYLTSLWGKGGSKKIKKNVSLLNLLIMNSNKSSSFFSKKTYRIDHNVIKMTRPFITITRTRFGNKNTYSYPYESDNTMLFPILVLVLFTLFVGSIGIPFNQEEMDLDILSKWLTPSINLLHQNSKNYLDWYEFLKDAIFSVSVAYFGIFIALFLYKPVYSSFQNLDLINSFVKVKIGSKRIIWDKIINVLYDWSYNRGYIDAFYATSLTGGIRGLAELTYFFDRRIIDGITNGVGVMSFFAGEGIKYVGGGRISSYLFLYLSYALIFLLIYYFFSFYIPF</sequence>
<evidence type="ECO:0000313" key="24">
    <source>
        <dbReference type="EMBL" id="QAV58559.1"/>
    </source>
</evidence>
<keyword evidence="13" id="KW-1278">Translocase</keyword>
<evidence type="ECO:0000256" key="4">
    <source>
        <dbReference type="ARBA" id="ARBA00011199"/>
    </source>
</evidence>
<dbReference type="NCBIfam" id="TIGR01974">
    <property type="entry name" value="NDH_I_L"/>
    <property type="match status" value="1"/>
</dbReference>
<dbReference type="InterPro" id="IPR003945">
    <property type="entry name" value="NU5C-like"/>
</dbReference>
<comment type="subunit">
    <text evidence="4 20">NDH is composed of at least 16 different subunits, 5 of which are encoded in the nucleus.</text>
</comment>
<evidence type="ECO:0000256" key="7">
    <source>
        <dbReference type="ARBA" id="ARBA00022528"/>
    </source>
</evidence>
<evidence type="ECO:0000256" key="18">
    <source>
        <dbReference type="ARBA" id="ARBA00047726"/>
    </source>
</evidence>
<keyword evidence="8 20" id="KW-0934">Plastid</keyword>
<feature type="transmembrane region" description="Helical" evidence="20">
    <location>
        <begin position="40"/>
        <end position="60"/>
    </location>
</feature>
<feature type="transmembrane region" description="Helical" evidence="20">
    <location>
        <begin position="223"/>
        <end position="242"/>
    </location>
</feature>
<dbReference type="PANTHER" id="PTHR42829">
    <property type="entry name" value="NADH-UBIQUINONE OXIDOREDUCTASE CHAIN 5"/>
    <property type="match status" value="1"/>
</dbReference>
<evidence type="ECO:0000256" key="13">
    <source>
        <dbReference type="ARBA" id="ARBA00022967"/>
    </source>
</evidence>
<feature type="transmembrane region" description="Helical" evidence="20">
    <location>
        <begin position="550"/>
        <end position="571"/>
    </location>
</feature>
<dbReference type="Pfam" id="PF00361">
    <property type="entry name" value="Proton_antipo_M"/>
    <property type="match status" value="1"/>
</dbReference>
<dbReference type="InterPro" id="IPR002128">
    <property type="entry name" value="NADH_UbQ_OxRdtase_chlpt_su5_C"/>
</dbReference>
<feature type="domain" description="NADH:ubiquinone/plastoquinone oxidoreductase chloroplast chain 5 C-terminal" evidence="23">
    <location>
        <begin position="448"/>
        <end position="695"/>
    </location>
</feature>
<keyword evidence="15 20" id="KW-0520">NAD</keyword>
<evidence type="ECO:0000256" key="16">
    <source>
        <dbReference type="ARBA" id="ARBA00023078"/>
    </source>
</evidence>
<keyword evidence="17 20" id="KW-0472">Membrane</keyword>
<dbReference type="RefSeq" id="YP_009563034.1">
    <property type="nucleotide sequence ID" value="NC_041132.1"/>
</dbReference>
<reference evidence="24" key="1">
    <citation type="submission" date="2017-12" db="EMBL/GenBank/DDBJ databases">
        <authorList>
            <person name="Yan M."/>
        </authorList>
    </citation>
    <scope>NUCLEOTIDE SEQUENCE</scope>
</reference>
<organism evidence="24">
    <name type="scientific">Huodendron biaristatum</name>
    <dbReference type="NCBI Taxonomy" id="153521"/>
    <lineage>
        <taxon>Eukaryota</taxon>
        <taxon>Viridiplantae</taxon>
        <taxon>Streptophyta</taxon>
        <taxon>Embryophyta</taxon>
        <taxon>Tracheophyta</taxon>
        <taxon>Spermatophyta</taxon>
        <taxon>Magnoliopsida</taxon>
        <taxon>eudicotyledons</taxon>
        <taxon>Gunneridae</taxon>
        <taxon>Pentapetalae</taxon>
        <taxon>asterids</taxon>
        <taxon>Ericales</taxon>
        <taxon>Styracaceae</taxon>
        <taxon>Huodendron</taxon>
    </lineage>
</organism>
<evidence type="ECO:0000256" key="14">
    <source>
        <dbReference type="ARBA" id="ARBA00022989"/>
    </source>
</evidence>
<evidence type="ECO:0000256" key="5">
    <source>
        <dbReference type="ARBA" id="ARBA00018648"/>
    </source>
</evidence>
<dbReference type="GO" id="GO:0048038">
    <property type="term" value="F:quinone binding"/>
    <property type="evidence" value="ECO:0007669"/>
    <property type="project" value="UniProtKB-KW"/>
</dbReference>
<keyword evidence="9 20" id="KW-0812">Transmembrane</keyword>
<protein>
    <recommendedName>
        <fullName evidence="5 20">NAD(P)H-quinone oxidoreductase subunit 5, chloroplastic</fullName>
        <ecNumber evidence="20">7.1.1.-</ecNumber>
    </recommendedName>
    <alternativeName>
        <fullName evidence="20">NADH-plastoquinone oxidoreductase subunit 5</fullName>
    </alternativeName>
</protein>
<dbReference type="GO" id="GO:0009535">
    <property type="term" value="C:chloroplast thylakoid membrane"/>
    <property type="evidence" value="ECO:0007669"/>
    <property type="project" value="UniProtKB-SubCell"/>
</dbReference>
<evidence type="ECO:0000256" key="12">
    <source>
        <dbReference type="ARBA" id="ARBA00022957"/>
    </source>
</evidence>
<evidence type="ECO:0000259" key="22">
    <source>
        <dbReference type="Pfam" id="PF00662"/>
    </source>
</evidence>
<feature type="transmembrane region" description="Helical" evidence="20">
    <location>
        <begin position="327"/>
        <end position="348"/>
    </location>
</feature>
<keyword evidence="7 20" id="KW-0150">Chloroplast</keyword>
<evidence type="ECO:0000256" key="19">
    <source>
        <dbReference type="ARBA" id="ARBA00048026"/>
    </source>
</evidence>
<dbReference type="PRINTS" id="PR01435">
    <property type="entry name" value="NPOXDRDTASE5"/>
</dbReference>
<dbReference type="PRINTS" id="PR01434">
    <property type="entry name" value="NADHDHGNASE5"/>
</dbReference>
<feature type="transmembrane region" description="Helical" evidence="20">
    <location>
        <begin position="263"/>
        <end position="287"/>
    </location>
</feature>
<evidence type="ECO:0000256" key="2">
    <source>
        <dbReference type="ARBA" id="ARBA00004454"/>
    </source>
</evidence>
<name>A0A481P5V1_9ERIC</name>
<comment type="subcellular location">
    <subcellularLocation>
        <location evidence="2 20">Plastid</location>
        <location evidence="2 20">Chloroplast thylakoid membrane</location>
        <topology evidence="2 20">Multi-pass membrane protein</topology>
    </subcellularLocation>
</comment>
<evidence type="ECO:0000259" key="21">
    <source>
        <dbReference type="Pfam" id="PF00361"/>
    </source>
</evidence>
<comment type="catalytic activity">
    <reaction evidence="19 20">
        <text>a plastoquinone + NADH + (n+1) H(+)(in) = a plastoquinol + NAD(+) + n H(+)(out)</text>
        <dbReference type="Rhea" id="RHEA:42608"/>
        <dbReference type="Rhea" id="RHEA-COMP:9561"/>
        <dbReference type="Rhea" id="RHEA-COMP:9562"/>
        <dbReference type="ChEBI" id="CHEBI:15378"/>
        <dbReference type="ChEBI" id="CHEBI:17757"/>
        <dbReference type="ChEBI" id="CHEBI:57540"/>
        <dbReference type="ChEBI" id="CHEBI:57945"/>
        <dbReference type="ChEBI" id="CHEBI:62192"/>
    </reaction>
</comment>
<keyword evidence="16 20" id="KW-0793">Thylakoid</keyword>
<feature type="transmembrane region" description="Helical" evidence="20">
    <location>
        <begin position="728"/>
        <end position="750"/>
    </location>
</feature>
<geneLocation type="chloroplast" evidence="24"/>
<keyword evidence="14 20" id="KW-1133">Transmembrane helix</keyword>
<feature type="transmembrane region" description="Helical" evidence="20">
    <location>
        <begin position="609"/>
        <end position="627"/>
    </location>
</feature>
<feature type="domain" description="NADH-Ubiquinone oxidoreductase (complex I) chain 5 N-terminal" evidence="22">
    <location>
        <begin position="75"/>
        <end position="125"/>
    </location>
</feature>
<feature type="transmembrane region" description="Helical" evidence="20">
    <location>
        <begin position="145"/>
        <end position="166"/>
    </location>
</feature>
<feature type="transmembrane region" description="Helical" evidence="20">
    <location>
        <begin position="6"/>
        <end position="28"/>
    </location>
</feature>
<keyword evidence="11 20" id="KW-0521">NADP</keyword>
<dbReference type="GO" id="GO:0015990">
    <property type="term" value="P:electron transport coupled proton transport"/>
    <property type="evidence" value="ECO:0007669"/>
    <property type="project" value="TreeGrafter"/>
</dbReference>
<evidence type="ECO:0000256" key="8">
    <source>
        <dbReference type="ARBA" id="ARBA00022640"/>
    </source>
</evidence>
<dbReference type="InterPro" id="IPR018393">
    <property type="entry name" value="NADHpl_OxRdtase_5_subgr"/>
</dbReference>
<dbReference type="EMBL" id="MG719836">
    <property type="protein sequence ID" value="QAV58559.1"/>
    <property type="molecule type" value="Genomic_DNA"/>
</dbReference>
<proteinExistence type="inferred from homology"/>
<feature type="transmembrane region" description="Helical" evidence="20">
    <location>
        <begin position="293"/>
        <end position="311"/>
    </location>
</feature>
<dbReference type="GO" id="GO:0008137">
    <property type="term" value="F:NADH dehydrogenase (ubiquinone) activity"/>
    <property type="evidence" value="ECO:0007669"/>
    <property type="project" value="InterPro"/>
</dbReference>
<keyword evidence="10 20" id="KW-0874">Quinone</keyword>
<feature type="transmembrane region" description="Helical" evidence="20">
    <location>
        <begin position="121"/>
        <end position="139"/>
    </location>
</feature>
<evidence type="ECO:0000256" key="10">
    <source>
        <dbReference type="ARBA" id="ARBA00022719"/>
    </source>
</evidence>
<dbReference type="InterPro" id="IPR001516">
    <property type="entry name" value="Proton_antipo_N"/>
</dbReference>
<evidence type="ECO:0000259" key="23">
    <source>
        <dbReference type="Pfam" id="PF01010"/>
    </source>
</evidence>
<dbReference type="NCBIfam" id="NF005141">
    <property type="entry name" value="PRK06590.1"/>
    <property type="match status" value="1"/>
</dbReference>
<dbReference type="AlphaFoldDB" id="A0A481P5V1"/>
<feature type="transmembrane region" description="Helical" evidence="20">
    <location>
        <begin position="424"/>
        <end position="447"/>
    </location>
</feature>
<evidence type="ECO:0000256" key="9">
    <source>
        <dbReference type="ARBA" id="ARBA00022692"/>
    </source>
</evidence>
<dbReference type="GO" id="GO:0003954">
    <property type="term" value="F:NADH dehydrogenase activity"/>
    <property type="evidence" value="ECO:0007669"/>
    <property type="project" value="TreeGrafter"/>
</dbReference>
<dbReference type="GO" id="GO:0042773">
    <property type="term" value="P:ATP synthesis coupled electron transport"/>
    <property type="evidence" value="ECO:0007669"/>
    <property type="project" value="InterPro"/>
</dbReference>
<keyword evidence="6 20" id="KW-0813">Transport</keyword>
<comment type="similarity">
    <text evidence="3 20">Belongs to the complex I subunit 5 family.</text>
</comment>
<evidence type="ECO:0000256" key="15">
    <source>
        <dbReference type="ARBA" id="ARBA00023027"/>
    </source>
</evidence>
<dbReference type="Gene3D" id="1.20.5.2700">
    <property type="match status" value="1"/>
</dbReference>
<evidence type="ECO:0000256" key="17">
    <source>
        <dbReference type="ARBA" id="ARBA00023136"/>
    </source>
</evidence>
<comment type="function">
    <text evidence="1 20">NDH shuttles electrons from NAD(P)H:plastoquinone, via FMN and iron-sulfur (Fe-S) centers, to quinones in the photosynthetic chain and possibly in a chloroplast respiratory chain. The immediate electron acceptor for the enzyme in this species is believed to be plastoquinone. Couples the redox reaction to proton translocation, and thus conserves the redox energy in a proton gradient.</text>
</comment>
<evidence type="ECO:0000256" key="6">
    <source>
        <dbReference type="ARBA" id="ARBA00022448"/>
    </source>
</evidence>
<evidence type="ECO:0000256" key="20">
    <source>
        <dbReference type="RuleBase" id="RU364062"/>
    </source>
</evidence>
<dbReference type="PANTHER" id="PTHR42829:SF2">
    <property type="entry name" value="NADH-UBIQUINONE OXIDOREDUCTASE CHAIN 5"/>
    <property type="match status" value="1"/>
</dbReference>
<evidence type="ECO:0000256" key="1">
    <source>
        <dbReference type="ARBA" id="ARBA00004059"/>
    </source>
</evidence>
<comment type="catalytic activity">
    <reaction evidence="18 20">
        <text>a plastoquinone + NADPH + (n+1) H(+)(in) = a plastoquinol + NADP(+) + n H(+)(out)</text>
        <dbReference type="Rhea" id="RHEA:42612"/>
        <dbReference type="Rhea" id="RHEA-COMP:9561"/>
        <dbReference type="Rhea" id="RHEA-COMP:9562"/>
        <dbReference type="ChEBI" id="CHEBI:15378"/>
        <dbReference type="ChEBI" id="CHEBI:17757"/>
        <dbReference type="ChEBI" id="CHEBI:57783"/>
        <dbReference type="ChEBI" id="CHEBI:58349"/>
        <dbReference type="ChEBI" id="CHEBI:62192"/>
    </reaction>
</comment>
<accession>A0A481P5V1</accession>
<evidence type="ECO:0000256" key="11">
    <source>
        <dbReference type="ARBA" id="ARBA00022857"/>
    </source>
</evidence>
<dbReference type="GeneID" id="39335128"/>
<gene>
    <name evidence="20 24" type="primary">ndhF</name>
</gene>
<feature type="domain" description="NADH:quinone oxidoreductase/Mrp antiporter transmembrane" evidence="21">
    <location>
        <begin position="141"/>
        <end position="441"/>
    </location>
</feature>
<dbReference type="Pfam" id="PF01010">
    <property type="entry name" value="Proton_antipo_C"/>
    <property type="match status" value="1"/>
</dbReference>
<feature type="transmembrane region" description="Helical" evidence="20">
    <location>
        <begin position="85"/>
        <end position="109"/>
    </location>
</feature>
<dbReference type="Pfam" id="PF00662">
    <property type="entry name" value="Proton_antipo_N"/>
    <property type="match status" value="1"/>
</dbReference>
<dbReference type="EC" id="7.1.1.-" evidence="20"/>